<keyword evidence="7" id="KW-1185">Reference proteome</keyword>
<dbReference type="SUPFAM" id="SSF103506">
    <property type="entry name" value="Mitochondrial carrier"/>
    <property type="match status" value="1"/>
</dbReference>
<evidence type="ECO:0000256" key="1">
    <source>
        <dbReference type="ARBA" id="ARBA00004370"/>
    </source>
</evidence>
<dbReference type="Gene3D" id="1.50.40.10">
    <property type="entry name" value="Mitochondrial carrier domain"/>
    <property type="match status" value="1"/>
</dbReference>
<gene>
    <name evidence="6" type="ORF">MCAP1_000876</name>
</gene>
<feature type="transmembrane region" description="Helical" evidence="5">
    <location>
        <begin position="105"/>
        <end position="124"/>
    </location>
</feature>
<feature type="transmembrane region" description="Helical" evidence="5">
    <location>
        <begin position="144"/>
        <end position="163"/>
    </location>
</feature>
<evidence type="ECO:0000313" key="6">
    <source>
        <dbReference type="EMBL" id="WFD18669.1"/>
    </source>
</evidence>
<name>A0AAF0IUD6_9BASI</name>
<evidence type="ECO:0000313" key="7">
    <source>
        <dbReference type="Proteomes" id="UP001220961"/>
    </source>
</evidence>
<proteinExistence type="predicted"/>
<dbReference type="AlphaFoldDB" id="A0AAF0IUD6"/>
<sequence length="292" mass="32457">MLQQGPVGFVFTLAVFSLTLLFETAIAIGIILPVTNALTRLRANYLPRAVSLNSVMEDGRGPEPERTNIFTRLFPRKEMSTKIGPVVPGIWAMMQRIRRLEGLRGLFKGATPMGVIMVVSLLIVASRVDLSYMSSGHLKPSGEIHPFGDFLLSIITYLAVFPFELLMRRTMAHPDFVNWQRPRTALRQVLSPEELLHPWKLYMIPGLVPAVLLRKVILVRLTLLVRHGLVPAFDRLKNVASADPKDDVFEGPTSALYQISTIGMLTFLLWVGVIACSLSFLSGIASKPMIPP</sequence>
<organism evidence="6 7">
    <name type="scientific">Malassezia caprae</name>
    <dbReference type="NCBI Taxonomy" id="1381934"/>
    <lineage>
        <taxon>Eukaryota</taxon>
        <taxon>Fungi</taxon>
        <taxon>Dikarya</taxon>
        <taxon>Basidiomycota</taxon>
        <taxon>Ustilaginomycotina</taxon>
        <taxon>Malasseziomycetes</taxon>
        <taxon>Malasseziales</taxon>
        <taxon>Malasseziaceae</taxon>
        <taxon>Malassezia</taxon>
    </lineage>
</organism>
<evidence type="ECO:0000256" key="2">
    <source>
        <dbReference type="ARBA" id="ARBA00022692"/>
    </source>
</evidence>
<evidence type="ECO:0000256" key="3">
    <source>
        <dbReference type="ARBA" id="ARBA00022989"/>
    </source>
</evidence>
<keyword evidence="2 5" id="KW-0812">Transmembrane</keyword>
<feature type="transmembrane region" description="Helical" evidence="5">
    <location>
        <begin position="255"/>
        <end position="281"/>
    </location>
</feature>
<dbReference type="Proteomes" id="UP001220961">
    <property type="component" value="Chromosome 2"/>
</dbReference>
<reference evidence="6" key="1">
    <citation type="submission" date="2023-03" db="EMBL/GenBank/DDBJ databases">
        <title>Mating type loci evolution in Malassezia.</title>
        <authorList>
            <person name="Coelho M.A."/>
        </authorList>
    </citation>
    <scope>NUCLEOTIDE SEQUENCE</scope>
    <source>
        <strain evidence="6">CBS 10434</strain>
    </source>
</reference>
<accession>A0AAF0IUD6</accession>
<keyword evidence="4 5" id="KW-0472">Membrane</keyword>
<keyword evidence="3 5" id="KW-1133">Transmembrane helix</keyword>
<comment type="subcellular location">
    <subcellularLocation>
        <location evidence="1">Membrane</location>
    </subcellularLocation>
</comment>
<protein>
    <submittedName>
        <fullName evidence="6">Uncharacterized protein</fullName>
    </submittedName>
</protein>
<dbReference type="GO" id="GO:0016020">
    <property type="term" value="C:membrane"/>
    <property type="evidence" value="ECO:0007669"/>
    <property type="project" value="UniProtKB-SubCell"/>
</dbReference>
<dbReference type="InterPro" id="IPR023395">
    <property type="entry name" value="MCP_dom_sf"/>
</dbReference>
<dbReference type="EMBL" id="CP119909">
    <property type="protein sequence ID" value="WFD18669.1"/>
    <property type="molecule type" value="Genomic_DNA"/>
</dbReference>
<feature type="transmembrane region" description="Helical" evidence="5">
    <location>
        <begin position="6"/>
        <end position="32"/>
    </location>
</feature>
<evidence type="ECO:0000256" key="4">
    <source>
        <dbReference type="ARBA" id="ARBA00023136"/>
    </source>
</evidence>
<evidence type="ECO:0000256" key="5">
    <source>
        <dbReference type="SAM" id="Phobius"/>
    </source>
</evidence>